<dbReference type="GO" id="GO:0030170">
    <property type="term" value="F:pyridoxal phosphate binding"/>
    <property type="evidence" value="ECO:0007669"/>
    <property type="project" value="InterPro"/>
</dbReference>
<dbReference type="Gene3D" id="3.40.640.10">
    <property type="entry name" value="Type I PLP-dependent aspartate aminotransferase-like (Major domain)"/>
    <property type="match status" value="1"/>
</dbReference>
<keyword evidence="3 8" id="KW-0663">Pyridoxal phosphate</keyword>
<dbReference type="FunFam" id="3.40.640.10:FF:000046">
    <property type="entry name" value="Cystathionine gamma-lyase"/>
    <property type="match status" value="1"/>
</dbReference>
<sequence>MSAKQEYDVQTLLTHGGIQPDQHHGFVNTPIYRGSTVVFPSAEAFREGRQKYQYGRWGNPSTDALTSAIKALEGAEGTVLCPSGLAACSTAILALMEAGDHILIPDNVYSPVRTLCDSLQNRFNFEVTYYDPTLGADIESLVKPNTKVIYTESPGSLTMEVQDIPAIVRVARTHGAFTITDNTWGTPLFFPAIEHGIDLSVMAATKYIVGHSDAMLGTISASPRAWDKIKSFHALTGIFASPDDVTLALRGLRTLHVRLERHQRNAIAVGKWLEQRSEVKSVFYPALESHPQHNLWKRDFKGASGLLSFVTREAPQACVDKLVDSLKLFSIGYSWGGFESLVLPATLQSIRTAKPWEEPGHLIRLHVGLEDADDLIRDLEEALNEFSKNLK</sequence>
<dbReference type="Pfam" id="PF01053">
    <property type="entry name" value="Cys_Met_Meta_PP"/>
    <property type="match status" value="1"/>
</dbReference>
<dbReference type="CDD" id="cd00614">
    <property type="entry name" value="CGS_like"/>
    <property type="match status" value="1"/>
</dbReference>
<organism evidence="10 11">
    <name type="scientific">Pseudomonas entomophila</name>
    <dbReference type="NCBI Taxonomy" id="312306"/>
    <lineage>
        <taxon>Bacteria</taxon>
        <taxon>Pseudomonadati</taxon>
        <taxon>Pseudomonadota</taxon>
        <taxon>Gammaproteobacteria</taxon>
        <taxon>Pseudomonadales</taxon>
        <taxon>Pseudomonadaceae</taxon>
        <taxon>Pseudomonas</taxon>
    </lineage>
</organism>
<comment type="pathway">
    <text evidence="5">Amino-acid biosynthesis; L-methionine biosynthesis via de novo pathway; L-homocysteine from L-cystathionine: step 1/1.</text>
</comment>
<evidence type="ECO:0000256" key="6">
    <source>
        <dbReference type="ARBA" id="ARBA00047517"/>
    </source>
</evidence>
<dbReference type="OrthoDB" id="9805807at2"/>
<dbReference type="PROSITE" id="PS00868">
    <property type="entry name" value="CYS_MET_METAB_PP"/>
    <property type="match status" value="1"/>
</dbReference>
<evidence type="ECO:0000256" key="5">
    <source>
        <dbReference type="ARBA" id="ARBA00046315"/>
    </source>
</evidence>
<evidence type="ECO:0000256" key="2">
    <source>
        <dbReference type="ARBA" id="ARBA00009077"/>
    </source>
</evidence>
<dbReference type="InterPro" id="IPR054542">
    <property type="entry name" value="Cys_met_metab_PP"/>
</dbReference>
<dbReference type="PIRSF" id="PIRSF001434">
    <property type="entry name" value="CGS"/>
    <property type="match status" value="1"/>
</dbReference>
<proteinExistence type="inferred from homology"/>
<evidence type="ECO:0000256" key="7">
    <source>
        <dbReference type="ARBA" id="ARBA00047625"/>
    </source>
</evidence>
<evidence type="ECO:0000256" key="1">
    <source>
        <dbReference type="ARBA" id="ARBA00001933"/>
    </source>
</evidence>
<dbReference type="InterPro" id="IPR015424">
    <property type="entry name" value="PyrdxlP-dep_Trfase"/>
</dbReference>
<dbReference type="EMBL" id="CP034338">
    <property type="protein sequence ID" value="AZL69359.1"/>
    <property type="molecule type" value="Genomic_DNA"/>
</dbReference>
<evidence type="ECO:0000256" key="3">
    <source>
        <dbReference type="ARBA" id="ARBA00022898"/>
    </source>
</evidence>
<dbReference type="GO" id="GO:0047804">
    <property type="term" value="F:cysteine-S-conjugate beta-lyase activity"/>
    <property type="evidence" value="ECO:0007669"/>
    <property type="project" value="UniProtKB-EC"/>
</dbReference>
<dbReference type="InterPro" id="IPR015421">
    <property type="entry name" value="PyrdxlP-dep_Trfase_major"/>
</dbReference>
<comment type="catalytic activity">
    <reaction evidence="6">
        <text>L,L-cystathionine + H2O = L-homocysteine + pyruvate + NH4(+)</text>
        <dbReference type="Rhea" id="RHEA:13965"/>
        <dbReference type="ChEBI" id="CHEBI:15361"/>
        <dbReference type="ChEBI" id="CHEBI:15377"/>
        <dbReference type="ChEBI" id="CHEBI:28938"/>
        <dbReference type="ChEBI" id="CHEBI:58161"/>
        <dbReference type="ChEBI" id="CHEBI:58199"/>
    </reaction>
</comment>
<dbReference type="PANTHER" id="PTHR43500">
    <property type="entry name" value="CYSTATHIONINE BETA-LYASE-RELATED"/>
    <property type="match status" value="1"/>
</dbReference>
<dbReference type="Gene3D" id="3.90.1150.10">
    <property type="entry name" value="Aspartate Aminotransferase, domain 1"/>
    <property type="match status" value="1"/>
</dbReference>
<dbReference type="Proteomes" id="UP000268230">
    <property type="component" value="Chromosome"/>
</dbReference>
<dbReference type="EC" id="4.4.1.8" evidence="10"/>
<dbReference type="InterPro" id="IPR000277">
    <property type="entry name" value="Cys/Met-Metab_PyrdxlP-dep_enz"/>
</dbReference>
<accession>A0A3Q8U1P1</accession>
<reference evidence="10 11" key="1">
    <citation type="submission" date="2018-12" db="EMBL/GenBank/DDBJ databases">
        <authorList>
            <person name="Li S."/>
            <person name="Yang R."/>
            <person name="Chen G."/>
            <person name="Zou L."/>
            <person name="Zhang C."/>
            <person name="Chen Y."/>
            <person name="Liu Z."/>
            <person name="Li Y."/>
            <person name="Yan Y."/>
            <person name="Huang M."/>
            <person name="Chen T."/>
        </authorList>
    </citation>
    <scope>NUCLEOTIDE SEQUENCE [LARGE SCALE GENOMIC DNA]</scope>
    <source>
        <strain evidence="10 11">1257</strain>
    </source>
</reference>
<protein>
    <submittedName>
        <fullName evidence="10">Cystathionine beta-lyase</fullName>
        <ecNumber evidence="10">4.4.1.8</ecNumber>
    </submittedName>
</protein>
<comment type="catalytic activity">
    <reaction evidence="7">
        <text>an S-substituted L-cysteine + H2O = a thiol + pyruvate + NH4(+)</text>
        <dbReference type="Rhea" id="RHEA:18121"/>
        <dbReference type="ChEBI" id="CHEBI:15361"/>
        <dbReference type="ChEBI" id="CHEBI:15377"/>
        <dbReference type="ChEBI" id="CHEBI:28938"/>
        <dbReference type="ChEBI" id="CHEBI:29256"/>
        <dbReference type="ChEBI" id="CHEBI:58717"/>
        <dbReference type="EC" id="4.4.1.13"/>
    </reaction>
</comment>
<dbReference type="SUPFAM" id="SSF53383">
    <property type="entry name" value="PLP-dependent transferases"/>
    <property type="match status" value="1"/>
</dbReference>
<name>A0A3Q8U1P1_9PSED</name>
<comment type="cofactor">
    <cofactor evidence="1 9">
        <name>pyridoxal 5'-phosphate</name>
        <dbReference type="ChEBI" id="CHEBI:597326"/>
    </cofactor>
</comment>
<dbReference type="AlphaFoldDB" id="A0A3Q8U1P1"/>
<dbReference type="GO" id="GO:0019346">
    <property type="term" value="P:transsulfuration"/>
    <property type="evidence" value="ECO:0007669"/>
    <property type="project" value="InterPro"/>
</dbReference>
<dbReference type="GO" id="GO:0019450">
    <property type="term" value="P:L-cysteine catabolic process to pyruvate"/>
    <property type="evidence" value="ECO:0007669"/>
    <property type="project" value="TreeGrafter"/>
</dbReference>
<evidence type="ECO:0000256" key="9">
    <source>
        <dbReference type="RuleBase" id="RU362118"/>
    </source>
</evidence>
<evidence type="ECO:0000256" key="4">
    <source>
        <dbReference type="ARBA" id="ARBA00023239"/>
    </source>
</evidence>
<evidence type="ECO:0000313" key="10">
    <source>
        <dbReference type="EMBL" id="AZL69359.1"/>
    </source>
</evidence>
<dbReference type="InterPro" id="IPR015422">
    <property type="entry name" value="PyrdxlP-dep_Trfase_small"/>
</dbReference>
<feature type="modified residue" description="N6-(pyridoxal phosphate)lysine" evidence="8">
    <location>
        <position position="206"/>
    </location>
</feature>
<gene>
    <name evidence="10" type="primary">metC</name>
    <name evidence="10" type="ORF">EJA05_17245</name>
</gene>
<dbReference type="InterPro" id="IPR006233">
    <property type="entry name" value="Cys_b_lyase_bac"/>
</dbReference>
<comment type="similarity">
    <text evidence="2 9">Belongs to the trans-sulfuration enzymes family.</text>
</comment>
<evidence type="ECO:0000313" key="11">
    <source>
        <dbReference type="Proteomes" id="UP000268230"/>
    </source>
</evidence>
<dbReference type="KEGG" id="pory:EJA05_17245"/>
<keyword evidence="4 10" id="KW-0456">Lyase</keyword>
<dbReference type="NCBIfam" id="TIGR01324">
    <property type="entry name" value="cysta_beta_ly_B"/>
    <property type="match status" value="1"/>
</dbReference>
<evidence type="ECO:0000256" key="8">
    <source>
        <dbReference type="PIRSR" id="PIRSR001434-2"/>
    </source>
</evidence>
<dbReference type="PANTHER" id="PTHR43500:SF1">
    <property type="entry name" value="CYSTATHIONINE BETA-LYASE-RELATED"/>
    <property type="match status" value="1"/>
</dbReference>